<proteinExistence type="predicted"/>
<organism evidence="1 2">
    <name type="scientific">Candidatus Clostridium eludens</name>
    <dbReference type="NCBI Taxonomy" id="3381663"/>
    <lineage>
        <taxon>Bacteria</taxon>
        <taxon>Bacillati</taxon>
        <taxon>Bacillota</taxon>
        <taxon>Clostridia</taxon>
        <taxon>Eubacteriales</taxon>
        <taxon>Clostridiaceae</taxon>
        <taxon>Clostridium</taxon>
    </lineage>
</organism>
<dbReference type="RefSeq" id="WP_406793720.1">
    <property type="nucleotide sequence ID" value="NZ_JBJHZX010000034.1"/>
</dbReference>
<comment type="caution">
    <text evidence="1">The sequence shown here is derived from an EMBL/GenBank/DDBJ whole genome shotgun (WGS) entry which is preliminary data.</text>
</comment>
<keyword evidence="2" id="KW-1185">Reference proteome</keyword>
<dbReference type="EMBL" id="JBJHZX010000034">
    <property type="protein sequence ID" value="MFL0197617.1"/>
    <property type="molecule type" value="Genomic_DNA"/>
</dbReference>
<reference evidence="1 2" key="1">
    <citation type="submission" date="2024-11" db="EMBL/GenBank/DDBJ databases">
        <authorList>
            <person name="Heng Y.C."/>
            <person name="Lim A.C.H."/>
            <person name="Lee J.K.Y."/>
            <person name="Kittelmann S."/>
        </authorList>
    </citation>
    <scope>NUCLEOTIDE SEQUENCE [LARGE SCALE GENOMIC DNA]</scope>
    <source>
        <strain evidence="1 2">WILCCON 0269</strain>
    </source>
</reference>
<dbReference type="Proteomes" id="UP001623660">
    <property type="component" value="Unassembled WGS sequence"/>
</dbReference>
<evidence type="ECO:0000313" key="1">
    <source>
        <dbReference type="EMBL" id="MFL0197617.1"/>
    </source>
</evidence>
<protein>
    <submittedName>
        <fullName evidence="1">Uncharacterized protein</fullName>
    </submittedName>
</protein>
<evidence type="ECO:0000313" key="2">
    <source>
        <dbReference type="Proteomes" id="UP001623660"/>
    </source>
</evidence>
<name>A0ABW8SNG5_9CLOT</name>
<accession>A0ABW8SNG5</accession>
<gene>
    <name evidence="1" type="ORF">ACJDU8_18900</name>
</gene>
<sequence length="77" mass="8544">MIDLFGRHMCLVCKKECDWRGIAGTLSSGFYDTTGVNSELIAKKRLNITEGTKIQFDVITTCHSSGTKVKFEELAKA</sequence>